<evidence type="ECO:0000313" key="2">
    <source>
        <dbReference type="Proteomes" id="UP000054874"/>
    </source>
</evidence>
<proteinExistence type="predicted"/>
<reference evidence="1 2" key="1">
    <citation type="submission" date="2015-11" db="EMBL/GenBank/DDBJ databases">
        <title>Butyribacter intestini gen. nov., sp. nov., a butyric acid-producing bacterium of the family Lachnospiraceae isolated from the human faeces.</title>
        <authorList>
            <person name="Zou Y."/>
            <person name="Xue W."/>
            <person name="Luo G."/>
            <person name="Lv M."/>
        </authorList>
    </citation>
    <scope>NUCLEOTIDE SEQUENCE [LARGE SCALE GENOMIC DNA]</scope>
    <source>
        <strain evidence="1 2">ACET-33324</strain>
    </source>
</reference>
<dbReference type="AlphaFoldDB" id="A0A0V8QA34"/>
<gene>
    <name evidence="1" type="ORF">ASU35_16220</name>
</gene>
<dbReference type="OrthoDB" id="9935734at2"/>
<sequence length="63" mass="7416">MGISFKSKRENNIIGLDMIYPDGHPRTVLMAELPMDGDWRADVDFYDEVEQAYKKRLRKALNR</sequence>
<keyword evidence="2" id="KW-1185">Reference proteome</keyword>
<organism evidence="1 2">
    <name type="scientific">Acetivibrio ethanolgignens</name>
    <dbReference type="NCBI Taxonomy" id="290052"/>
    <lineage>
        <taxon>Bacteria</taxon>
        <taxon>Bacillati</taxon>
        <taxon>Bacillota</taxon>
        <taxon>Clostridia</taxon>
        <taxon>Eubacteriales</taxon>
        <taxon>Oscillospiraceae</taxon>
        <taxon>Acetivibrio</taxon>
    </lineage>
</organism>
<name>A0A0V8QA34_9FIRM</name>
<evidence type="ECO:0000313" key="1">
    <source>
        <dbReference type="EMBL" id="KSV57429.1"/>
    </source>
</evidence>
<dbReference type="Proteomes" id="UP000054874">
    <property type="component" value="Unassembled WGS sequence"/>
</dbReference>
<comment type="caution">
    <text evidence="1">The sequence shown here is derived from an EMBL/GenBank/DDBJ whole genome shotgun (WGS) entry which is preliminary data.</text>
</comment>
<dbReference type="RefSeq" id="WP_058354324.1">
    <property type="nucleotide sequence ID" value="NZ_CABMMD010000220.1"/>
</dbReference>
<accession>A0A0V8QA34</accession>
<dbReference type="EMBL" id="LNAM01000220">
    <property type="protein sequence ID" value="KSV57429.1"/>
    <property type="molecule type" value="Genomic_DNA"/>
</dbReference>
<protein>
    <submittedName>
        <fullName evidence="1">Uncharacterized protein</fullName>
    </submittedName>
</protein>